<proteinExistence type="predicted"/>
<dbReference type="CDD" id="cd00085">
    <property type="entry name" value="HNHc"/>
    <property type="match status" value="1"/>
</dbReference>
<dbReference type="InterPro" id="IPR003615">
    <property type="entry name" value="HNH_nuc"/>
</dbReference>
<evidence type="ECO:0000313" key="3">
    <source>
        <dbReference type="Proteomes" id="UP001500731"/>
    </source>
</evidence>
<gene>
    <name evidence="2" type="ORF">GCM10023171_33750</name>
</gene>
<evidence type="ECO:0000259" key="1">
    <source>
        <dbReference type="Pfam" id="PF02720"/>
    </source>
</evidence>
<evidence type="ECO:0000313" key="2">
    <source>
        <dbReference type="EMBL" id="GAA4490846.1"/>
    </source>
</evidence>
<comment type="caution">
    <text evidence="2">The sequence shown here is derived from an EMBL/GenBank/DDBJ whole genome shotgun (WGS) entry which is preliminary data.</text>
</comment>
<organism evidence="2 3">
    <name type="scientific">Microbacterium panaciterrae</name>
    <dbReference type="NCBI Taxonomy" id="985759"/>
    <lineage>
        <taxon>Bacteria</taxon>
        <taxon>Bacillati</taxon>
        <taxon>Actinomycetota</taxon>
        <taxon>Actinomycetes</taxon>
        <taxon>Micrococcales</taxon>
        <taxon>Microbacteriaceae</taxon>
        <taxon>Microbacterium</taxon>
    </lineage>
</organism>
<sequence>MRDGCLPEATLAVYEAACLVVAEQDSPARTRVHARQIAATLAGENLEERHARATAERCVSVKALEDGMALLTVVLPEIYAAAIKDRLSRLAGAIAADTRGETERALGIAFTDPVTDPGATIAAGATFALDPEHDLHDPATDTCAAKKVGPDARREFVAIDGRTRRQIEADVLIDLLLAGSPSEILGSGLENITATVQVTISATTLAGEDDRFAEFDGHGPLPPDVARELARLASGWNRLFLDEGGMITKVDRYTPTAGMKRFLRARDQRCRFPGCHVPAARCQIDHNHDFACGGTTDLGNLSCFCSAHHPLKHPDLDDEFRWYARQLDDGTVEWISPTGRIYADPPPRRVMFVCVLNDRSALRARPPSAGRPARGSAVVWRG</sequence>
<accession>A0ABP8PSG8</accession>
<reference evidence="3" key="1">
    <citation type="journal article" date="2019" name="Int. J. Syst. Evol. Microbiol.">
        <title>The Global Catalogue of Microorganisms (GCM) 10K type strain sequencing project: providing services to taxonomists for standard genome sequencing and annotation.</title>
        <authorList>
            <consortium name="The Broad Institute Genomics Platform"/>
            <consortium name="The Broad Institute Genome Sequencing Center for Infectious Disease"/>
            <person name="Wu L."/>
            <person name="Ma J."/>
        </authorList>
    </citation>
    <scope>NUCLEOTIDE SEQUENCE [LARGE SCALE GENOMIC DNA]</scope>
    <source>
        <strain evidence="3">JCM 17839</strain>
    </source>
</reference>
<protein>
    <recommendedName>
        <fullName evidence="1">DUF222 domain-containing protein</fullName>
    </recommendedName>
</protein>
<dbReference type="Pfam" id="PF02720">
    <property type="entry name" value="DUF222"/>
    <property type="match status" value="1"/>
</dbReference>
<dbReference type="Proteomes" id="UP001500731">
    <property type="component" value="Unassembled WGS sequence"/>
</dbReference>
<dbReference type="InterPro" id="IPR003870">
    <property type="entry name" value="DUF222"/>
</dbReference>
<feature type="domain" description="DUF222" evidence="1">
    <location>
        <begin position="11"/>
        <end position="267"/>
    </location>
</feature>
<name>A0ABP8PSG8_9MICO</name>
<keyword evidence="3" id="KW-1185">Reference proteome</keyword>
<dbReference type="Gene3D" id="1.10.30.50">
    <property type="match status" value="1"/>
</dbReference>
<dbReference type="EMBL" id="BAABGP010000024">
    <property type="protein sequence ID" value="GAA4490846.1"/>
    <property type="molecule type" value="Genomic_DNA"/>
</dbReference>